<evidence type="ECO:0000313" key="7">
    <source>
        <dbReference type="Proteomes" id="UP000237839"/>
    </source>
</evidence>
<evidence type="ECO:0000256" key="3">
    <source>
        <dbReference type="ARBA" id="ARBA00022679"/>
    </source>
</evidence>
<dbReference type="InterPro" id="IPR014030">
    <property type="entry name" value="Ketoacyl_synth_N"/>
</dbReference>
<feature type="domain" description="Ketosynthase family 3 (KS3)" evidence="5">
    <location>
        <begin position="20"/>
        <end position="441"/>
    </location>
</feature>
<dbReference type="SMART" id="SM00825">
    <property type="entry name" value="PKS_KS"/>
    <property type="match status" value="1"/>
</dbReference>
<evidence type="ECO:0000256" key="1">
    <source>
        <dbReference type="ARBA" id="ARBA00005194"/>
    </source>
</evidence>
<comment type="caution">
    <text evidence="6">The sequence shown here is derived from an EMBL/GenBank/DDBJ whole genome shotgun (WGS) entry which is preliminary data.</text>
</comment>
<dbReference type="GO" id="GO:0004315">
    <property type="term" value="F:3-oxoacyl-[acyl-carrier-protein] synthase activity"/>
    <property type="evidence" value="ECO:0007669"/>
    <property type="project" value="TreeGrafter"/>
</dbReference>
<dbReference type="Proteomes" id="UP000237839">
    <property type="component" value="Unassembled WGS sequence"/>
</dbReference>
<dbReference type="InterPro" id="IPR014031">
    <property type="entry name" value="Ketoacyl_synth_C"/>
</dbReference>
<dbReference type="SUPFAM" id="SSF53901">
    <property type="entry name" value="Thiolase-like"/>
    <property type="match status" value="2"/>
</dbReference>
<comment type="pathway">
    <text evidence="1">Lipid metabolism; fatty acid biosynthesis.</text>
</comment>
<dbReference type="Pfam" id="PF00109">
    <property type="entry name" value="ketoacyl-synt"/>
    <property type="match status" value="1"/>
</dbReference>
<dbReference type="AlphaFoldDB" id="A0A2S9H330"/>
<dbReference type="EMBL" id="PUGF01000003">
    <property type="protein sequence ID" value="PRC94389.1"/>
    <property type="molecule type" value="Genomic_DNA"/>
</dbReference>
<dbReference type="PROSITE" id="PS52004">
    <property type="entry name" value="KS3_2"/>
    <property type="match status" value="1"/>
</dbReference>
<organism evidence="6 7">
    <name type="scientific">Solimicrobium silvestre</name>
    <dbReference type="NCBI Taxonomy" id="2099400"/>
    <lineage>
        <taxon>Bacteria</taxon>
        <taxon>Pseudomonadati</taxon>
        <taxon>Pseudomonadota</taxon>
        <taxon>Betaproteobacteria</taxon>
        <taxon>Burkholderiales</taxon>
        <taxon>Oxalobacteraceae</taxon>
        <taxon>Solimicrobium</taxon>
    </lineage>
</organism>
<evidence type="ECO:0000313" key="6">
    <source>
        <dbReference type="EMBL" id="PRC94389.1"/>
    </source>
</evidence>
<accession>A0A2S9H330</accession>
<proteinExistence type="inferred from homology"/>
<dbReference type="Gene3D" id="3.40.47.10">
    <property type="match status" value="1"/>
</dbReference>
<gene>
    <name evidence="6" type="ORF">S2091_1010</name>
</gene>
<dbReference type="GO" id="GO:0006633">
    <property type="term" value="P:fatty acid biosynthetic process"/>
    <property type="evidence" value="ECO:0007669"/>
    <property type="project" value="TreeGrafter"/>
</dbReference>
<dbReference type="InterPro" id="IPR000794">
    <property type="entry name" value="Beta-ketoacyl_synthase"/>
</dbReference>
<keyword evidence="3 4" id="KW-0808">Transferase</keyword>
<reference evidence="6 7" key="1">
    <citation type="submission" date="2018-02" db="EMBL/GenBank/DDBJ databases">
        <title>Solimicrobium silvestre gen. nov., sp. nov., isolated from alpine forest soil.</title>
        <authorList>
            <person name="Margesin R."/>
            <person name="Albuquerque L."/>
            <person name="Zhang D.-C."/>
            <person name="Froufe H.J.C."/>
            <person name="Severino R."/>
            <person name="Roxo I."/>
            <person name="Egas C."/>
            <person name="Da Costa M.S."/>
        </authorList>
    </citation>
    <scope>NUCLEOTIDE SEQUENCE [LARGE SCALE GENOMIC DNA]</scope>
    <source>
        <strain evidence="6 7">S20-91</strain>
    </source>
</reference>
<name>A0A2S9H330_9BURK</name>
<evidence type="ECO:0000256" key="2">
    <source>
        <dbReference type="ARBA" id="ARBA00008467"/>
    </source>
</evidence>
<protein>
    <submittedName>
        <fullName evidence="6">3-oxoacyl-(Acyl-carrier-protein) synthase</fullName>
    </submittedName>
</protein>
<sequence>MPAQMYSTLKRELHTMAYDNSPICISAIGAVTPLGDTLDEVTSAFYEGRSGIRKIEKFSTDTFDTKWAGLPPIANDLMHWPDRENRYSPRPGEVLYAERAIQSLLAEFNPLDVYAADRVGCVLGVDEPAINPQRCIDIVQRTGRDNINNRREMINKAVQSFRISELLDIDTTAVLRTIHKAIPFSGYTRTHVGLCSASLQALGMAFNAIREGRIDAAIVGGVSAKVTPMNIARLEAIGAVCTDAALEGTERSRPFDRRRSGFMPAEGSVLFVIEREDAVRARGGQIYARLKGYGASLSAEHIVAPHTQNTEMRLCMQRALADAGIPLDEFSAINTHGTSTKLNDHHESRAIAEVFEGFKIPAVAATKSQHGHLIASAGAMEVLGVIGSFRDDFLPAIRNLGESDEEAILPLLRKRRDGPVRNVLKNSFGMGGLASSMVLQNPRLVN</sequence>
<dbReference type="Pfam" id="PF02801">
    <property type="entry name" value="Ketoacyl-synt_C"/>
    <property type="match status" value="1"/>
</dbReference>
<dbReference type="PANTHER" id="PTHR11712">
    <property type="entry name" value="POLYKETIDE SYNTHASE-RELATED"/>
    <property type="match status" value="1"/>
</dbReference>
<evidence type="ECO:0000259" key="5">
    <source>
        <dbReference type="PROSITE" id="PS52004"/>
    </source>
</evidence>
<dbReference type="PANTHER" id="PTHR11712:SF336">
    <property type="entry name" value="3-OXOACYL-[ACYL-CARRIER-PROTEIN] SYNTHASE, MITOCHONDRIAL"/>
    <property type="match status" value="1"/>
</dbReference>
<dbReference type="InterPro" id="IPR016039">
    <property type="entry name" value="Thiolase-like"/>
</dbReference>
<dbReference type="CDD" id="cd00834">
    <property type="entry name" value="KAS_I_II"/>
    <property type="match status" value="1"/>
</dbReference>
<dbReference type="InterPro" id="IPR020841">
    <property type="entry name" value="PKS_Beta-ketoAc_synthase_dom"/>
</dbReference>
<comment type="similarity">
    <text evidence="2 4">Belongs to the thiolase-like superfamily. Beta-ketoacyl-ACP synthases family.</text>
</comment>
<keyword evidence="7" id="KW-1185">Reference proteome</keyword>
<evidence type="ECO:0000256" key="4">
    <source>
        <dbReference type="RuleBase" id="RU003694"/>
    </source>
</evidence>